<dbReference type="PANTHER" id="PTHR46667:SF6">
    <property type="entry name" value="OS01G0185100 PROTEIN"/>
    <property type="match status" value="1"/>
</dbReference>
<dbReference type="InterPro" id="IPR036497">
    <property type="entry name" value="GLTP_sf"/>
</dbReference>
<keyword evidence="2" id="KW-1185">Reference proteome</keyword>
<evidence type="ECO:0000313" key="2">
    <source>
        <dbReference type="Proteomes" id="UP000322667"/>
    </source>
</evidence>
<sequence length="188" mass="21090">MAMQTGVGLSKILILAGAGTVPTEFRTSTLLFYFSYCFNFDFNLLISFSSYTGTVLLKKGKLSDILGELQAFCGACSLVSVLFNSLSLAFKFAEMEYVAKVGNLLEASKRFATLENIVVAYLQQLMLKYVHRITHGWFDKELNKCLLWAAKWSTSEESVNVLLEAASQGHRIFFFYFPHLGMIMVAVK</sequence>
<protein>
    <submittedName>
        <fullName evidence="1">Uncharacterized protein</fullName>
    </submittedName>
</protein>
<dbReference type="Gene3D" id="1.10.3520.10">
    <property type="entry name" value="Glycolipid transfer protein"/>
    <property type="match status" value="1"/>
</dbReference>
<evidence type="ECO:0000313" key="1">
    <source>
        <dbReference type="EMBL" id="TYH33893.1"/>
    </source>
</evidence>
<name>A0A5D2HUV6_GOSTO</name>
<organism evidence="1 2">
    <name type="scientific">Gossypium tomentosum</name>
    <name type="common">Hawaiian cotton</name>
    <name type="synonym">Gossypium sandvicense</name>
    <dbReference type="NCBI Taxonomy" id="34277"/>
    <lineage>
        <taxon>Eukaryota</taxon>
        <taxon>Viridiplantae</taxon>
        <taxon>Streptophyta</taxon>
        <taxon>Embryophyta</taxon>
        <taxon>Tracheophyta</taxon>
        <taxon>Spermatophyta</taxon>
        <taxon>Magnoliopsida</taxon>
        <taxon>eudicotyledons</taxon>
        <taxon>Gunneridae</taxon>
        <taxon>Pentapetalae</taxon>
        <taxon>rosids</taxon>
        <taxon>malvids</taxon>
        <taxon>Malvales</taxon>
        <taxon>Malvaceae</taxon>
        <taxon>Malvoideae</taxon>
        <taxon>Gossypium</taxon>
    </lineage>
</organism>
<reference evidence="1 2" key="1">
    <citation type="submission" date="2019-07" db="EMBL/GenBank/DDBJ databases">
        <title>WGS assembly of Gossypium tomentosum.</title>
        <authorList>
            <person name="Chen Z.J."/>
            <person name="Sreedasyam A."/>
            <person name="Ando A."/>
            <person name="Song Q."/>
            <person name="De L."/>
            <person name="Hulse-Kemp A."/>
            <person name="Ding M."/>
            <person name="Ye W."/>
            <person name="Kirkbride R."/>
            <person name="Jenkins J."/>
            <person name="Plott C."/>
            <person name="Lovell J."/>
            <person name="Lin Y.-M."/>
            <person name="Vaughn R."/>
            <person name="Liu B."/>
            <person name="Li W."/>
            <person name="Simpson S."/>
            <person name="Scheffler B."/>
            <person name="Saski C."/>
            <person name="Grover C."/>
            <person name="Hu G."/>
            <person name="Conover J."/>
            <person name="Carlson J."/>
            <person name="Shu S."/>
            <person name="Boston L."/>
            <person name="Williams M."/>
            <person name="Peterson D."/>
            <person name="Mcgee K."/>
            <person name="Jones D."/>
            <person name="Wendel J."/>
            <person name="Stelly D."/>
            <person name="Grimwood J."/>
            <person name="Schmutz J."/>
        </authorList>
    </citation>
    <scope>NUCLEOTIDE SEQUENCE [LARGE SCALE GENOMIC DNA]</scope>
    <source>
        <strain evidence="1">7179.01</strain>
    </source>
</reference>
<dbReference type="Proteomes" id="UP000322667">
    <property type="component" value="Chromosome D13"/>
</dbReference>
<dbReference type="SUPFAM" id="SSF110004">
    <property type="entry name" value="Glycolipid transfer protein, GLTP"/>
    <property type="match status" value="1"/>
</dbReference>
<proteinExistence type="predicted"/>
<accession>A0A5D2HUV6</accession>
<dbReference type="PANTHER" id="PTHR46667">
    <property type="entry name" value="OS05G0182700 PROTEIN"/>
    <property type="match status" value="1"/>
</dbReference>
<gene>
    <name evidence="1" type="ORF">ES332_D13G090300v1</name>
</gene>
<dbReference type="AlphaFoldDB" id="A0A5D2HUV6"/>
<dbReference type="EMBL" id="CM017635">
    <property type="protein sequence ID" value="TYH33893.1"/>
    <property type="molecule type" value="Genomic_DNA"/>
</dbReference>